<evidence type="ECO:0000313" key="1">
    <source>
        <dbReference type="EMBL" id="GJC80455.1"/>
    </source>
</evidence>
<keyword evidence="2" id="KW-1185">Reference proteome</keyword>
<proteinExistence type="predicted"/>
<dbReference type="EMBL" id="BPPX01000005">
    <property type="protein sequence ID" value="GJC80455.1"/>
    <property type="molecule type" value="Genomic_DNA"/>
</dbReference>
<evidence type="ECO:0000313" key="2">
    <source>
        <dbReference type="Proteomes" id="UP001055172"/>
    </source>
</evidence>
<protein>
    <submittedName>
        <fullName evidence="1">Uncharacterized protein</fullName>
    </submittedName>
</protein>
<gene>
    <name evidence="1" type="ORF">ColLi_03293</name>
</gene>
<dbReference type="AlphaFoldDB" id="A0AA37LPL3"/>
<name>A0AA37LPL3_9PEZI</name>
<sequence>MSPSPPDAAPELALWGRQACLDAPSCPPLDMDKSVLPWIQIVCGGPGAVSRRIFASLRRGLVDHEVAMGQGSMGGTQEQWRAS</sequence>
<reference evidence="1 2" key="1">
    <citation type="submission" date="2021-07" db="EMBL/GenBank/DDBJ databases">
        <title>Genome data of Colletotrichum spaethianum.</title>
        <authorList>
            <person name="Utami Y.D."/>
            <person name="Hiruma K."/>
        </authorList>
    </citation>
    <scope>NUCLEOTIDE SEQUENCE [LARGE SCALE GENOMIC DNA]</scope>
    <source>
        <strain evidence="1 2">MAFF 242679</strain>
    </source>
</reference>
<comment type="caution">
    <text evidence="1">The sequence shown here is derived from an EMBL/GenBank/DDBJ whole genome shotgun (WGS) entry which is preliminary data.</text>
</comment>
<accession>A0AA37LPL3</accession>
<dbReference type="Proteomes" id="UP001055172">
    <property type="component" value="Unassembled WGS sequence"/>
</dbReference>
<organism evidence="1 2">
    <name type="scientific">Colletotrichum liriopes</name>
    <dbReference type="NCBI Taxonomy" id="708192"/>
    <lineage>
        <taxon>Eukaryota</taxon>
        <taxon>Fungi</taxon>
        <taxon>Dikarya</taxon>
        <taxon>Ascomycota</taxon>
        <taxon>Pezizomycotina</taxon>
        <taxon>Sordariomycetes</taxon>
        <taxon>Hypocreomycetidae</taxon>
        <taxon>Glomerellales</taxon>
        <taxon>Glomerellaceae</taxon>
        <taxon>Colletotrichum</taxon>
        <taxon>Colletotrichum spaethianum species complex</taxon>
    </lineage>
</organism>